<comment type="subunit">
    <text evidence="5">Homodimer. Homodimerization may be required to stabilize the binding of ScpA to the Smc head domains. Component of a cohesin-like complex composed of ScpA, ScpB and the Smc homodimer, in which ScpA and ScpB bind to the head domain of Smc. The presence of the three proteins is required for the association of the complex with DNA.</text>
</comment>
<dbReference type="Proteomes" id="UP000595349">
    <property type="component" value="Chromosome"/>
</dbReference>
<dbReference type="Gene3D" id="1.10.10.10">
    <property type="entry name" value="Winged helix-like DNA-binding domain superfamily/Winged helix DNA-binding domain"/>
    <property type="match status" value="2"/>
</dbReference>
<dbReference type="PANTHER" id="PTHR34298">
    <property type="entry name" value="SEGREGATION AND CONDENSATION PROTEIN B"/>
    <property type="match status" value="1"/>
</dbReference>
<keyword evidence="3 5" id="KW-0159">Chromosome partition</keyword>
<accession>A0A7T6ZAA3</accession>
<keyword evidence="4 5" id="KW-0131">Cell cycle</keyword>
<evidence type="ECO:0000256" key="2">
    <source>
        <dbReference type="ARBA" id="ARBA00022618"/>
    </source>
</evidence>
<dbReference type="Pfam" id="PF04079">
    <property type="entry name" value="SMC_ScpB"/>
    <property type="match status" value="1"/>
</dbReference>
<dbReference type="GO" id="GO:0051304">
    <property type="term" value="P:chromosome separation"/>
    <property type="evidence" value="ECO:0007669"/>
    <property type="project" value="InterPro"/>
</dbReference>
<evidence type="ECO:0000256" key="1">
    <source>
        <dbReference type="ARBA" id="ARBA00022490"/>
    </source>
</evidence>
<reference evidence="6 7" key="1">
    <citation type="submission" date="2020-06" db="EMBL/GenBank/DDBJ databases">
        <title>Genomic analysis of Salicibibacter sp. NKC21-4.</title>
        <authorList>
            <person name="Oh Y.J."/>
        </authorList>
    </citation>
    <scope>NUCLEOTIDE SEQUENCE [LARGE SCALE GENOMIC DNA]</scope>
    <source>
        <strain evidence="6 7">NKC21-4</strain>
    </source>
</reference>
<proteinExistence type="inferred from homology"/>
<comment type="subcellular location">
    <subcellularLocation>
        <location evidence="5">Cytoplasm</location>
    </subcellularLocation>
    <text evidence="5">Associated with two foci at the outer edges of the nucleoid region in young cells, and at four foci within both cell halves in older cells.</text>
</comment>
<dbReference type="InterPro" id="IPR036388">
    <property type="entry name" value="WH-like_DNA-bd_sf"/>
</dbReference>
<evidence type="ECO:0000256" key="5">
    <source>
        <dbReference type="HAMAP-Rule" id="MF_01804"/>
    </source>
</evidence>
<evidence type="ECO:0000256" key="4">
    <source>
        <dbReference type="ARBA" id="ARBA00023306"/>
    </source>
</evidence>
<name>A0A7T6ZAA3_9BACI</name>
<dbReference type="NCBIfam" id="TIGR00281">
    <property type="entry name" value="SMC-Scp complex subunit ScpB"/>
    <property type="match status" value="1"/>
</dbReference>
<dbReference type="InterPro" id="IPR036390">
    <property type="entry name" value="WH_DNA-bd_sf"/>
</dbReference>
<dbReference type="GO" id="GO:0051301">
    <property type="term" value="P:cell division"/>
    <property type="evidence" value="ECO:0007669"/>
    <property type="project" value="UniProtKB-KW"/>
</dbReference>
<dbReference type="GO" id="GO:0005737">
    <property type="term" value="C:cytoplasm"/>
    <property type="evidence" value="ECO:0007669"/>
    <property type="project" value="UniProtKB-SubCell"/>
</dbReference>
<keyword evidence="2 5" id="KW-0132">Cell division</keyword>
<dbReference type="SUPFAM" id="SSF46785">
    <property type="entry name" value="Winged helix' DNA-binding domain"/>
    <property type="match status" value="2"/>
</dbReference>
<gene>
    <name evidence="5 6" type="primary">scpB</name>
    <name evidence="6" type="ORF">HUG20_07910</name>
</gene>
<keyword evidence="7" id="KW-1185">Reference proteome</keyword>
<dbReference type="PIRSF" id="PIRSF019345">
    <property type="entry name" value="ScpB"/>
    <property type="match status" value="1"/>
</dbReference>
<dbReference type="InterPro" id="IPR005234">
    <property type="entry name" value="ScpB_csome_segregation"/>
</dbReference>
<organism evidence="6 7">
    <name type="scientific">Salicibibacter cibi</name>
    <dbReference type="NCBI Taxonomy" id="2743001"/>
    <lineage>
        <taxon>Bacteria</taxon>
        <taxon>Bacillati</taxon>
        <taxon>Bacillota</taxon>
        <taxon>Bacilli</taxon>
        <taxon>Bacillales</taxon>
        <taxon>Bacillaceae</taxon>
        <taxon>Salicibibacter</taxon>
    </lineage>
</organism>
<dbReference type="PANTHER" id="PTHR34298:SF2">
    <property type="entry name" value="SEGREGATION AND CONDENSATION PROTEIN B"/>
    <property type="match status" value="1"/>
</dbReference>
<comment type="similarity">
    <text evidence="5">Belongs to the ScpB family.</text>
</comment>
<dbReference type="KEGG" id="scib:HUG20_07910"/>
<dbReference type="HAMAP" id="MF_01804">
    <property type="entry name" value="ScpB"/>
    <property type="match status" value="1"/>
</dbReference>
<evidence type="ECO:0000313" key="7">
    <source>
        <dbReference type="Proteomes" id="UP000595349"/>
    </source>
</evidence>
<keyword evidence="1 5" id="KW-0963">Cytoplasm</keyword>
<dbReference type="RefSeq" id="WP_200089882.1">
    <property type="nucleotide sequence ID" value="NZ_CP054706.1"/>
</dbReference>
<sequence length="193" mass="21271">MDRDVALILETLLYVSGDEGLEVAHASDVLGIDRAMVIHELQKLVSRFEAEARPLVILQFGSRFQMTTRPEFSDYVQAYAAPPQRGKLSQAALETLAIVAYQQPITRATVEDIRGVNADRAIATLTGKGLIEEAGRVKGAGRAILYETTDRFLDVFHLSSLEDLPSISEEAEGEQLDLFSSGYRESGDDDFYA</sequence>
<evidence type="ECO:0000313" key="6">
    <source>
        <dbReference type="EMBL" id="QQK79816.1"/>
    </source>
</evidence>
<evidence type="ECO:0000256" key="3">
    <source>
        <dbReference type="ARBA" id="ARBA00022829"/>
    </source>
</evidence>
<dbReference type="GO" id="GO:0006260">
    <property type="term" value="P:DNA replication"/>
    <property type="evidence" value="ECO:0007669"/>
    <property type="project" value="UniProtKB-UniRule"/>
</dbReference>
<dbReference type="AlphaFoldDB" id="A0A7T6ZAA3"/>
<dbReference type="EMBL" id="CP054706">
    <property type="protein sequence ID" value="QQK79816.1"/>
    <property type="molecule type" value="Genomic_DNA"/>
</dbReference>
<protein>
    <recommendedName>
        <fullName evidence="5">Segregation and condensation protein B</fullName>
    </recommendedName>
</protein>
<comment type="function">
    <text evidence="5">Participates in chromosomal partition during cell division. May act via the formation of a condensin-like complex containing Smc and ScpA that pull DNA away from mid-cell into both cell halves.</text>
</comment>